<dbReference type="SUPFAM" id="SSF52540">
    <property type="entry name" value="P-loop containing nucleoside triphosphate hydrolases"/>
    <property type="match status" value="1"/>
</dbReference>
<keyword evidence="3 4" id="KW-0040">ANK repeat</keyword>
<comment type="caution">
    <text evidence="9">The sequence shown here is derived from an EMBL/GenBank/DDBJ whole genome shotgun (WGS) entry which is preliminary data.</text>
</comment>
<gene>
    <name evidence="9" type="ORF">NDU88_008885</name>
</gene>
<evidence type="ECO:0000313" key="10">
    <source>
        <dbReference type="Proteomes" id="UP001066276"/>
    </source>
</evidence>
<feature type="compositionally biased region" description="Basic and acidic residues" evidence="5">
    <location>
        <begin position="1625"/>
        <end position="1638"/>
    </location>
</feature>
<feature type="repeat" description="ANK" evidence="4">
    <location>
        <begin position="811"/>
        <end position="843"/>
    </location>
</feature>
<feature type="repeat" description="ANK" evidence="4">
    <location>
        <begin position="575"/>
        <end position="607"/>
    </location>
</feature>
<name>A0AAV7P1K0_PLEWA</name>
<feature type="repeat" description="ANK" evidence="4">
    <location>
        <begin position="712"/>
        <end position="744"/>
    </location>
</feature>
<evidence type="ECO:0008006" key="11">
    <source>
        <dbReference type="Google" id="ProtNLM"/>
    </source>
</evidence>
<dbReference type="PRINTS" id="PR01415">
    <property type="entry name" value="ANKYRIN"/>
</dbReference>
<keyword evidence="10" id="KW-1185">Reference proteome</keyword>
<proteinExistence type="predicted"/>
<dbReference type="GO" id="GO:0004540">
    <property type="term" value="F:RNA nuclease activity"/>
    <property type="evidence" value="ECO:0007669"/>
    <property type="project" value="TreeGrafter"/>
</dbReference>
<feature type="repeat" description="ANK" evidence="4">
    <location>
        <begin position="745"/>
        <end position="777"/>
    </location>
</feature>
<evidence type="ECO:0000259" key="7">
    <source>
        <dbReference type="Pfam" id="PF25520"/>
    </source>
</evidence>
<feature type="domain" description="TANC1/2-like winged helix" evidence="8">
    <location>
        <begin position="304"/>
        <end position="429"/>
    </location>
</feature>
<dbReference type="PANTHER" id="PTHR24141">
    <property type="entry name" value="2-5A-DEPENDENT RIBONUCLEASE"/>
    <property type="match status" value="1"/>
</dbReference>
<dbReference type="GO" id="GO:0006396">
    <property type="term" value="P:RNA processing"/>
    <property type="evidence" value="ECO:0007669"/>
    <property type="project" value="TreeGrafter"/>
</dbReference>
<dbReference type="Pfam" id="PF13637">
    <property type="entry name" value="Ank_4"/>
    <property type="match status" value="2"/>
</dbReference>
<feature type="region of interest" description="Disordered" evidence="5">
    <location>
        <begin position="1067"/>
        <end position="1131"/>
    </location>
</feature>
<feature type="repeat" description="ANK" evidence="4">
    <location>
        <begin position="641"/>
        <end position="673"/>
    </location>
</feature>
<keyword evidence="2" id="KW-0677">Repeat</keyword>
<dbReference type="InterPro" id="IPR002110">
    <property type="entry name" value="Ankyrin_rpt"/>
</dbReference>
<evidence type="ECO:0000313" key="9">
    <source>
        <dbReference type="EMBL" id="KAJ1120724.1"/>
    </source>
</evidence>
<keyword evidence="1" id="KW-0597">Phosphoprotein</keyword>
<dbReference type="Gene3D" id="1.25.40.20">
    <property type="entry name" value="Ankyrin repeat-containing domain"/>
    <property type="match status" value="8"/>
</dbReference>
<dbReference type="PANTHER" id="PTHR24141:SF1">
    <property type="entry name" value="2-5A-DEPENDENT RIBONUCLEASE"/>
    <property type="match status" value="1"/>
</dbReference>
<feature type="region of interest" description="Disordered" evidence="5">
    <location>
        <begin position="1302"/>
        <end position="1330"/>
    </location>
</feature>
<feature type="compositionally biased region" description="Polar residues" evidence="5">
    <location>
        <begin position="1108"/>
        <end position="1127"/>
    </location>
</feature>
<feature type="region of interest" description="Disordered" evidence="5">
    <location>
        <begin position="1619"/>
        <end position="1655"/>
    </location>
</feature>
<dbReference type="SUPFAM" id="SSF48403">
    <property type="entry name" value="Ankyrin repeat"/>
    <property type="match status" value="2"/>
</dbReference>
<evidence type="ECO:0000256" key="2">
    <source>
        <dbReference type="ARBA" id="ARBA00022737"/>
    </source>
</evidence>
<feature type="repeat" description="ANK" evidence="4">
    <location>
        <begin position="943"/>
        <end position="975"/>
    </location>
</feature>
<feature type="repeat" description="ANK" evidence="4">
    <location>
        <begin position="608"/>
        <end position="640"/>
    </location>
</feature>
<evidence type="ECO:0000256" key="1">
    <source>
        <dbReference type="ARBA" id="ARBA00022553"/>
    </source>
</evidence>
<organism evidence="9 10">
    <name type="scientific">Pleurodeles waltl</name>
    <name type="common">Iberian ribbed newt</name>
    <dbReference type="NCBI Taxonomy" id="8319"/>
    <lineage>
        <taxon>Eukaryota</taxon>
        <taxon>Metazoa</taxon>
        <taxon>Chordata</taxon>
        <taxon>Craniata</taxon>
        <taxon>Vertebrata</taxon>
        <taxon>Euteleostomi</taxon>
        <taxon>Amphibia</taxon>
        <taxon>Batrachia</taxon>
        <taxon>Caudata</taxon>
        <taxon>Salamandroidea</taxon>
        <taxon>Salamandridae</taxon>
        <taxon>Pleurodelinae</taxon>
        <taxon>Pleurodeles</taxon>
    </lineage>
</organism>
<dbReference type="InterPro" id="IPR058018">
    <property type="entry name" value="AAA_lid_TANC1/2"/>
</dbReference>
<reference evidence="9" key="1">
    <citation type="journal article" date="2022" name="bioRxiv">
        <title>Sequencing and chromosome-scale assembly of the giantPleurodeles waltlgenome.</title>
        <authorList>
            <person name="Brown T."/>
            <person name="Elewa A."/>
            <person name="Iarovenko S."/>
            <person name="Subramanian E."/>
            <person name="Araus A.J."/>
            <person name="Petzold A."/>
            <person name="Susuki M."/>
            <person name="Suzuki K.-i.T."/>
            <person name="Hayashi T."/>
            <person name="Toyoda A."/>
            <person name="Oliveira C."/>
            <person name="Osipova E."/>
            <person name="Leigh N.D."/>
            <person name="Simon A."/>
            <person name="Yun M.H."/>
        </authorList>
    </citation>
    <scope>NUCLEOTIDE SEQUENCE</scope>
    <source>
        <strain evidence="9">20211129_DDA</strain>
        <tissue evidence="9">Liver</tissue>
    </source>
</reference>
<feature type="repeat" description="ANK" evidence="4">
    <location>
        <begin position="1009"/>
        <end position="1041"/>
    </location>
</feature>
<sequence>MSASLLQGKPFFCREWALQRLQHCLEGRGSGGRNCGVLVTGGPGSGKTALCTEALWPTSVQGQKVRLGSRTLAYHFCQAHSLQTLSVREFIRSLAEQIQACPLIHGYKEKLKDPSLQGVLDANQCERDPDEAFKRVILLPLLDLQPPSQNLLLLVDSVDECSCFKDGDWKPSGKSGTIAELLSTHHELFPSWLLLVCSARRQNKAVTKMFTGFRKICLDDLRKAHIVTDVQQYILCRLDHEEALRQHLTRETAEMLNQLHIKSNGCLLYLERVLDGVSESFIVLREIRDIPGTLNGLYLWLCQRLFTRKQFARIQPLLNIMLAAHHPLTPEELYAAVWTKQMTLSGWDEFQRKLDSLTKLLVEGPNRTKILFHHSFAEWLLDVKYCTQKYLCNAAEGHGMLAMGFSCRAGDLQPKEVQEYAFHLLHSNLQLEPCQLALWMLWCGTPVADCLSGELPVEQEVLQLLVKAGAYAAHQDADSSSVIHRALEREDSIRMLLENGASVNQKDSNGRTLLASAAHSGNLEVVNLLISRGADVDVLDGNGQTPLALAARQGHTKVLHCLIAHGANVNNADQEGWTALRSAAWGGHSEAVASLLRAGADADSTDTDNRTALRAAAWGGHEDIVLTLLQHGAEVNKMDTEGRTALIAAAYMGHREIVELLLAHGADINHADVDGRTALSVAALCVPASQGYADVVSLLLEHCADVGHRDHDGMTPLLVAAYEGHADVVDLLLEGGADVDDADATGRTPLLAAASMGHTAVVNTLLFWGAAVDTIDSEGRTVLSIAAAQGNENVVKTLLDRGLDENHRDDMGWTPLHMAAFEGHLTVCAALTDQGAKVTEVDNDGRIPLILAAQEGHYDCLKLLLDNKSPIDHKGYDGRTALCVATLETHRSLVELLLRRGADVNLKDADGRPMTYLLVLENLLAMLDLLLENGANLENKDPEGRTVLHVSCWQGYLEMVKLLVRYGADVNALDNERRSALHSAAWQGHAVVVQFLIECGAHVDHACNQGATGLCIAAQEGHVEVVRTLLEKGADPHHADQYGRTPMRVAGKRGHLKIMKLLERYGAPPYNGPMPQAKENTSTMKTQSSGLTINSSGSPSIVGGDLPSSAQQNRTETGSSPSLSPESTVGRCKSLVSDNSLKSSKNSSIMTSSTYHSLATAQTIPIDSLTFTQQIQQHSLPRSRSRHSMISPNSTMRSSKPKTSPQSTISDSFSPRAIRNAPMASPVLSRDISESPKSRKGPGTPSKAGLSSVLEKNFKTASPVHVPAGSERWNSVMTSLGINQVHYPDQEKPQHGLNRDVITAFPNYGSPDRELKRNAPQNRSSPSPLWIRICTSSRPSSYSSRDQHVASTTKRRPRCEGLLTTRLEKQVCSVPESELSTHKEVLCTTARLTGDPGVIDGISPSETATLVLLARFTISLLHHVQKGMDLFVDEFLLPKLLRKLYSQCRLYFAQEGCLAMKITLEDGFEGFPKSLYSASFPVRRAPKRFLPRTASSAVELMLLSKVCSSRAHLKAVACTDFLCFFLQPHSKPQTNNYCSARHDHNPGVRRERAPGQARAFPGNYSWTPSGQARACPGDYSPAGDDHNPGVRRERAPGLVRPFPGNYSWTPSGQAWACPGDYSPAGDDHNPGVRREHARGQTRACPGKRARYHQDRPGSALVTTVRQEMSTTLV</sequence>
<dbReference type="Pfam" id="PF25521">
    <property type="entry name" value="WHD_TANC1"/>
    <property type="match status" value="1"/>
</dbReference>
<protein>
    <recommendedName>
        <fullName evidence="11">Ankyrin repeat domain 50</fullName>
    </recommendedName>
</protein>
<feature type="repeat" description="ANK" evidence="4">
    <location>
        <begin position="844"/>
        <end position="876"/>
    </location>
</feature>
<feature type="region of interest" description="Disordered" evidence="5">
    <location>
        <begin position="1173"/>
        <end position="1250"/>
    </location>
</feature>
<feature type="repeat" description="ANK" evidence="4">
    <location>
        <begin position="976"/>
        <end position="1008"/>
    </location>
</feature>
<dbReference type="PROSITE" id="PS50088">
    <property type="entry name" value="ANK_REPEAT"/>
    <property type="match status" value="15"/>
</dbReference>
<dbReference type="Proteomes" id="UP001066276">
    <property type="component" value="Chromosome 8"/>
</dbReference>
<feature type="repeat" description="ANK" evidence="4">
    <location>
        <begin position="509"/>
        <end position="541"/>
    </location>
</feature>
<dbReference type="InterPro" id="IPR036770">
    <property type="entry name" value="Ankyrin_rpt-contain_sf"/>
</dbReference>
<feature type="repeat" description="ANK" evidence="4">
    <location>
        <begin position="1042"/>
        <end position="1067"/>
    </location>
</feature>
<feature type="compositionally biased region" description="Polar residues" evidence="5">
    <location>
        <begin position="1188"/>
        <end position="1213"/>
    </location>
</feature>
<dbReference type="Pfam" id="PF12796">
    <property type="entry name" value="Ank_2"/>
    <property type="match status" value="5"/>
</dbReference>
<feature type="domain" description="TANC1/2-like AAA+ ATPase lid" evidence="7">
    <location>
        <begin position="219"/>
        <end position="303"/>
    </location>
</feature>
<dbReference type="Gene3D" id="3.40.50.300">
    <property type="entry name" value="P-loop containing nucleotide triphosphate hydrolases"/>
    <property type="match status" value="1"/>
</dbReference>
<feature type="repeat" description="ANK" evidence="4">
    <location>
        <begin position="778"/>
        <end position="810"/>
    </location>
</feature>
<dbReference type="InterPro" id="IPR027417">
    <property type="entry name" value="P-loop_NTPase"/>
</dbReference>
<dbReference type="Pfam" id="PF13191">
    <property type="entry name" value="AAA_16"/>
    <property type="match status" value="1"/>
</dbReference>
<evidence type="ECO:0000256" key="4">
    <source>
        <dbReference type="PROSITE-ProRule" id="PRU00023"/>
    </source>
</evidence>
<evidence type="ECO:0000259" key="6">
    <source>
        <dbReference type="Pfam" id="PF13191"/>
    </source>
</evidence>
<dbReference type="Pfam" id="PF00023">
    <property type="entry name" value="Ank"/>
    <property type="match status" value="1"/>
</dbReference>
<dbReference type="EMBL" id="JANPWB010000012">
    <property type="protein sequence ID" value="KAJ1120724.1"/>
    <property type="molecule type" value="Genomic_DNA"/>
</dbReference>
<accession>A0AAV7P1K0</accession>
<feature type="repeat" description="ANK" evidence="4">
    <location>
        <begin position="542"/>
        <end position="574"/>
    </location>
</feature>
<dbReference type="SMART" id="SM00248">
    <property type="entry name" value="ANK"/>
    <property type="match status" value="18"/>
</dbReference>
<feature type="compositionally biased region" description="Polar residues" evidence="5">
    <location>
        <begin position="1078"/>
        <end position="1099"/>
    </location>
</feature>
<feature type="compositionally biased region" description="Basic and acidic residues" evidence="5">
    <location>
        <begin position="1583"/>
        <end position="1595"/>
    </location>
</feature>
<evidence type="ECO:0000259" key="8">
    <source>
        <dbReference type="Pfam" id="PF25521"/>
    </source>
</evidence>
<dbReference type="InterPro" id="IPR058056">
    <property type="entry name" value="WH_TANC1/2"/>
</dbReference>
<feature type="repeat" description="ANK" evidence="4">
    <location>
        <begin position="877"/>
        <end position="909"/>
    </location>
</feature>
<dbReference type="Pfam" id="PF25520">
    <property type="entry name" value="AAA_lid_TANC1"/>
    <property type="match status" value="1"/>
</dbReference>
<evidence type="ECO:0000256" key="5">
    <source>
        <dbReference type="SAM" id="MobiDB-lite"/>
    </source>
</evidence>
<evidence type="ECO:0000256" key="3">
    <source>
        <dbReference type="ARBA" id="ARBA00023043"/>
    </source>
</evidence>
<dbReference type="InterPro" id="IPR041664">
    <property type="entry name" value="AAA_16"/>
</dbReference>
<dbReference type="GO" id="GO:0003723">
    <property type="term" value="F:RNA binding"/>
    <property type="evidence" value="ECO:0007669"/>
    <property type="project" value="TreeGrafter"/>
</dbReference>
<feature type="region of interest" description="Disordered" evidence="5">
    <location>
        <begin position="1547"/>
        <end position="1603"/>
    </location>
</feature>
<dbReference type="PROSITE" id="PS50297">
    <property type="entry name" value="ANK_REP_REGION"/>
    <property type="match status" value="15"/>
</dbReference>
<feature type="domain" description="Orc1-like AAA ATPase" evidence="6">
    <location>
        <begin position="10"/>
        <end position="182"/>
    </location>
</feature>